<sequence>MAKAGLLSIQIEPRDKWEEVRDSSLFAVDAIPSASSKLVLMATDVSKPEKYYQYELQFQLEDISKVDIFKLNAALNELPAVVELALYERLNFDKRDGPLNPQTGDIVIKVGLTPKNDPDVFQDYHNWYTTEHIHRLKAVEGWKTGSRYQLLQQVGSKQEYAAPLLSIHQYKAVNGLGGEEWAKSVRTEWTLRIDSNKERLPHRRVLQVEDFK</sequence>
<reference evidence="1 2" key="1">
    <citation type="journal article" date="2023" name="IMA Fungus">
        <title>Comparative genomic study of the Penicillium genus elucidates a diverse pangenome and 15 lateral gene transfer events.</title>
        <authorList>
            <person name="Petersen C."/>
            <person name="Sorensen T."/>
            <person name="Nielsen M.R."/>
            <person name="Sondergaard T.E."/>
            <person name="Sorensen J.L."/>
            <person name="Fitzpatrick D.A."/>
            <person name="Frisvad J.C."/>
            <person name="Nielsen K.L."/>
        </authorList>
    </citation>
    <scope>NUCLEOTIDE SEQUENCE [LARGE SCALE GENOMIC DNA]</scope>
    <source>
        <strain evidence="1 2">IBT 35679</strain>
    </source>
</reference>
<evidence type="ECO:0000313" key="1">
    <source>
        <dbReference type="EMBL" id="KAJ5557426.1"/>
    </source>
</evidence>
<evidence type="ECO:0000313" key="2">
    <source>
        <dbReference type="Proteomes" id="UP001220324"/>
    </source>
</evidence>
<gene>
    <name evidence="1" type="ORF">N7494_001341</name>
</gene>
<keyword evidence="2" id="KW-1185">Reference proteome</keyword>
<accession>A0AAD6D7T4</accession>
<protein>
    <submittedName>
        <fullName evidence="1">Uncharacterized protein</fullName>
    </submittedName>
</protein>
<comment type="caution">
    <text evidence="1">The sequence shown here is derived from an EMBL/GenBank/DDBJ whole genome shotgun (WGS) entry which is preliminary data.</text>
</comment>
<proteinExistence type="predicted"/>
<name>A0AAD6D7T4_9EURO</name>
<dbReference type="Proteomes" id="UP001220324">
    <property type="component" value="Unassembled WGS sequence"/>
</dbReference>
<organism evidence="1 2">
    <name type="scientific">Penicillium frequentans</name>
    <dbReference type="NCBI Taxonomy" id="3151616"/>
    <lineage>
        <taxon>Eukaryota</taxon>
        <taxon>Fungi</taxon>
        <taxon>Dikarya</taxon>
        <taxon>Ascomycota</taxon>
        <taxon>Pezizomycotina</taxon>
        <taxon>Eurotiomycetes</taxon>
        <taxon>Eurotiomycetidae</taxon>
        <taxon>Eurotiales</taxon>
        <taxon>Aspergillaceae</taxon>
        <taxon>Penicillium</taxon>
    </lineage>
</organism>
<dbReference type="EMBL" id="JAQIZZ010000001">
    <property type="protein sequence ID" value="KAJ5557426.1"/>
    <property type="molecule type" value="Genomic_DNA"/>
</dbReference>
<dbReference type="AlphaFoldDB" id="A0AAD6D7T4"/>